<dbReference type="Proteomes" id="UP000195402">
    <property type="component" value="Unassembled WGS sequence"/>
</dbReference>
<accession>A0A200QM78</accession>
<dbReference type="AlphaFoldDB" id="A0A200QM78"/>
<evidence type="ECO:0000313" key="2">
    <source>
        <dbReference type="Proteomes" id="UP000195402"/>
    </source>
</evidence>
<evidence type="ECO:0000313" key="1">
    <source>
        <dbReference type="EMBL" id="OVA11527.1"/>
    </source>
</evidence>
<reference evidence="1 2" key="1">
    <citation type="journal article" date="2017" name="Mol. Plant">
        <title>The Genome of Medicinal Plant Macleaya cordata Provides New Insights into Benzylisoquinoline Alkaloids Metabolism.</title>
        <authorList>
            <person name="Liu X."/>
            <person name="Liu Y."/>
            <person name="Huang P."/>
            <person name="Ma Y."/>
            <person name="Qing Z."/>
            <person name="Tang Q."/>
            <person name="Cao H."/>
            <person name="Cheng P."/>
            <person name="Zheng Y."/>
            <person name="Yuan Z."/>
            <person name="Zhou Y."/>
            <person name="Liu J."/>
            <person name="Tang Z."/>
            <person name="Zhuo Y."/>
            <person name="Zhang Y."/>
            <person name="Yu L."/>
            <person name="Huang J."/>
            <person name="Yang P."/>
            <person name="Peng Q."/>
            <person name="Zhang J."/>
            <person name="Jiang W."/>
            <person name="Zhang Z."/>
            <person name="Lin K."/>
            <person name="Ro D.K."/>
            <person name="Chen X."/>
            <person name="Xiong X."/>
            <person name="Shang Y."/>
            <person name="Huang S."/>
            <person name="Zeng J."/>
        </authorList>
    </citation>
    <scope>NUCLEOTIDE SEQUENCE [LARGE SCALE GENOMIC DNA]</scope>
    <source>
        <strain evidence="2">cv. BLH2017</strain>
        <tissue evidence="1">Root</tissue>
    </source>
</reference>
<name>A0A200QM78_MACCD</name>
<dbReference type="EMBL" id="MVGT01001689">
    <property type="protein sequence ID" value="OVA11527.1"/>
    <property type="molecule type" value="Genomic_DNA"/>
</dbReference>
<keyword evidence="2" id="KW-1185">Reference proteome</keyword>
<dbReference type="InParanoid" id="A0A200QM78"/>
<organism evidence="1 2">
    <name type="scientific">Macleaya cordata</name>
    <name type="common">Five-seeded plume-poppy</name>
    <name type="synonym">Bocconia cordata</name>
    <dbReference type="NCBI Taxonomy" id="56857"/>
    <lineage>
        <taxon>Eukaryota</taxon>
        <taxon>Viridiplantae</taxon>
        <taxon>Streptophyta</taxon>
        <taxon>Embryophyta</taxon>
        <taxon>Tracheophyta</taxon>
        <taxon>Spermatophyta</taxon>
        <taxon>Magnoliopsida</taxon>
        <taxon>Ranunculales</taxon>
        <taxon>Papaveraceae</taxon>
        <taxon>Papaveroideae</taxon>
        <taxon>Macleaya</taxon>
    </lineage>
</organism>
<dbReference type="OrthoDB" id="1935089at2759"/>
<proteinExistence type="predicted"/>
<gene>
    <name evidence="1" type="ORF">BVC80_4229g1</name>
</gene>
<protein>
    <submittedName>
        <fullName evidence="1">Uncharacterized protein</fullName>
    </submittedName>
</protein>
<comment type="caution">
    <text evidence="1">The sequence shown here is derived from an EMBL/GenBank/DDBJ whole genome shotgun (WGS) entry which is preliminary data.</text>
</comment>
<sequence length="76" mass="9109">MWFETQDFLGKLKSWWESFEITGRPSSLFWKKLNLLTDKIQTWKYEEFGRLNTKIQDSLSTITELDSLEENQDLSS</sequence>